<dbReference type="EMBL" id="JACGCM010001781">
    <property type="protein sequence ID" value="KAF6149816.1"/>
    <property type="molecule type" value="Genomic_DNA"/>
</dbReference>
<evidence type="ECO:0000256" key="1">
    <source>
        <dbReference type="SAM" id="MobiDB-lite"/>
    </source>
</evidence>
<organism evidence="3 4">
    <name type="scientific">Kingdonia uniflora</name>
    <dbReference type="NCBI Taxonomy" id="39325"/>
    <lineage>
        <taxon>Eukaryota</taxon>
        <taxon>Viridiplantae</taxon>
        <taxon>Streptophyta</taxon>
        <taxon>Embryophyta</taxon>
        <taxon>Tracheophyta</taxon>
        <taxon>Spermatophyta</taxon>
        <taxon>Magnoliopsida</taxon>
        <taxon>Ranunculales</taxon>
        <taxon>Circaeasteraceae</taxon>
        <taxon>Kingdonia</taxon>
    </lineage>
</organism>
<dbReference type="PROSITE" id="PS50846">
    <property type="entry name" value="HMA_2"/>
    <property type="match status" value="1"/>
</dbReference>
<evidence type="ECO:0000313" key="4">
    <source>
        <dbReference type="Proteomes" id="UP000541444"/>
    </source>
</evidence>
<dbReference type="PANTHER" id="PTHR46371">
    <property type="entry name" value="OS04G0464100 PROTEIN"/>
    <property type="match status" value="1"/>
</dbReference>
<dbReference type="AlphaFoldDB" id="A0A7J7M4N4"/>
<protein>
    <recommendedName>
        <fullName evidence="2">HMA domain-containing protein</fullName>
    </recommendedName>
</protein>
<dbReference type="InterPro" id="IPR006121">
    <property type="entry name" value="HMA_dom"/>
</dbReference>
<feature type="compositionally biased region" description="Basic and acidic residues" evidence="1">
    <location>
        <begin position="198"/>
        <end position="210"/>
    </location>
</feature>
<feature type="domain" description="HMA" evidence="2">
    <location>
        <begin position="656"/>
        <end position="724"/>
    </location>
</feature>
<dbReference type="GO" id="GO:0046872">
    <property type="term" value="F:metal ion binding"/>
    <property type="evidence" value="ECO:0007669"/>
    <property type="project" value="InterPro"/>
</dbReference>
<evidence type="ECO:0000313" key="3">
    <source>
        <dbReference type="EMBL" id="KAF6149816.1"/>
    </source>
</evidence>
<feature type="compositionally biased region" description="Basic and acidic residues" evidence="1">
    <location>
        <begin position="356"/>
        <end position="365"/>
    </location>
</feature>
<reference evidence="3 4" key="1">
    <citation type="journal article" date="2020" name="IScience">
        <title>Genome Sequencing of the Endangered Kingdonia uniflora (Circaeasteraceae, Ranunculales) Reveals Potential Mechanisms of Evolutionary Specialization.</title>
        <authorList>
            <person name="Sun Y."/>
            <person name="Deng T."/>
            <person name="Zhang A."/>
            <person name="Moore M.J."/>
            <person name="Landis J.B."/>
            <person name="Lin N."/>
            <person name="Zhang H."/>
            <person name="Zhang X."/>
            <person name="Huang J."/>
            <person name="Zhang X."/>
            <person name="Sun H."/>
            <person name="Wang H."/>
        </authorList>
    </citation>
    <scope>NUCLEOTIDE SEQUENCE [LARGE SCALE GENOMIC DNA]</scope>
    <source>
        <strain evidence="3">TB1705</strain>
        <tissue evidence="3">Leaf</tissue>
    </source>
</reference>
<proteinExistence type="predicted"/>
<gene>
    <name evidence="3" type="ORF">GIB67_010890</name>
</gene>
<accession>A0A7J7M4N4</accession>
<dbReference type="OrthoDB" id="692882at2759"/>
<dbReference type="Gene3D" id="3.30.70.100">
    <property type="match status" value="1"/>
</dbReference>
<feature type="compositionally biased region" description="Acidic residues" evidence="1">
    <location>
        <begin position="211"/>
        <end position="229"/>
    </location>
</feature>
<sequence>MKTRYQKKIEEKEVCVGEKYQGLKRMYFGRGDMGAPLPNMVELYREELARREKEEAEGVHILVDHVPAVPAECDEALLRAAVIGRETGGGRGWVSEACYQREEYSKVVGGVHTWTIVGIMRTSGASRMRLIDEDEDKINELSTSGRGEASSDVKELQIITDVPLTAVDPNISLVRRSWRRARVVGESNEEEEDEERGEEAGVKHSGNVRDEGEEEESKSSEETEDEDTCVGEASPQEKARQERFMAKHQLEGKGIILVSLGSKHEWDKDIVVVKGYYEYADGEVDFALVNRMYKAKPTNRGQKNPRFYIDYLINKSEDRVNKVFRKLKILRKIRKKVDTLLKEVSTAAGSSKRRKEVGPSERVSDMDYNNQTRKSSFMPRTHRGVLVLIRFVLIWRGRDWRWSSDVMRRWQYWRRRWQGKRCNWYNPKTFKLYPPEEEDPTFEDVVNAEGTEMNPVVKVTGVENMEAAPVRENLDVEEMFMPVENPVRIIVASYSDIQWRCTPFGDFWRKLPLRMVYRRQFSNNDRFAFGSSVTVELLKYAMKGKFTTLFDPLPLTSGVAIVDVINFNHVWTWKICSSAGLAFRAGWGLRGMEVGRHLVNEELWADCVIQSTPRVWGMVRADANGGMDFLVGLLLGELLVFQILGVYKSFFRGMFQQTVVLKVSMNDAKSRTKAIKVAVSLPGIEKTELQSENNQIVITGEGIDTMKLIMLIRKKVGFTELVSVTPIVEKKEEKKEITESVPVIWTPPYPQYFPQNYVYDVRSTSNNDPCRMM</sequence>
<feature type="region of interest" description="Disordered" evidence="1">
    <location>
        <begin position="183"/>
        <end position="240"/>
    </location>
</feature>
<comment type="caution">
    <text evidence="3">The sequence shown here is derived from an EMBL/GenBank/DDBJ whole genome shotgun (WGS) entry which is preliminary data.</text>
</comment>
<dbReference type="Proteomes" id="UP000541444">
    <property type="component" value="Unassembled WGS sequence"/>
</dbReference>
<feature type="compositionally biased region" description="Acidic residues" evidence="1">
    <location>
        <begin position="187"/>
        <end position="197"/>
    </location>
</feature>
<feature type="region of interest" description="Disordered" evidence="1">
    <location>
        <begin position="351"/>
        <end position="374"/>
    </location>
</feature>
<keyword evidence="4" id="KW-1185">Reference proteome</keyword>
<name>A0A7J7M4N4_9MAGN</name>
<evidence type="ECO:0000259" key="2">
    <source>
        <dbReference type="PROSITE" id="PS50846"/>
    </source>
</evidence>
<dbReference type="InterPro" id="IPR044296">
    <property type="entry name" value="HIPP46"/>
</dbReference>